<gene>
    <name evidence="4" type="ORF">GOMPHAMPRED_000699</name>
</gene>
<feature type="region of interest" description="Disordered" evidence="1">
    <location>
        <begin position="464"/>
        <end position="503"/>
    </location>
</feature>
<name>A0A8H3IEA3_9LECA</name>
<dbReference type="InterPro" id="IPR001374">
    <property type="entry name" value="R3H_dom"/>
</dbReference>
<dbReference type="Gene3D" id="3.30.1370.50">
    <property type="entry name" value="R3H-like domain"/>
    <property type="match status" value="1"/>
</dbReference>
<evidence type="ECO:0000313" key="5">
    <source>
        <dbReference type="Proteomes" id="UP000664169"/>
    </source>
</evidence>
<dbReference type="GO" id="GO:0000122">
    <property type="term" value="P:negative regulation of transcription by RNA polymerase II"/>
    <property type="evidence" value="ECO:0007669"/>
    <property type="project" value="TreeGrafter"/>
</dbReference>
<dbReference type="InterPro" id="IPR034078">
    <property type="entry name" value="NFX1_fam"/>
</dbReference>
<keyword evidence="2" id="KW-0812">Transmembrane</keyword>
<dbReference type="Proteomes" id="UP000664169">
    <property type="component" value="Unassembled WGS sequence"/>
</dbReference>
<feature type="transmembrane region" description="Helical" evidence="2">
    <location>
        <begin position="104"/>
        <end position="122"/>
    </location>
</feature>
<keyword evidence="2" id="KW-0472">Membrane</keyword>
<dbReference type="FunFam" id="3.30.1370.50:FF:000006">
    <property type="entry name" value="NF-X1 finger transcription factor"/>
    <property type="match status" value="1"/>
</dbReference>
<keyword evidence="2" id="KW-1133">Transmembrane helix</keyword>
<accession>A0A8H3IEA3</accession>
<proteinExistence type="predicted"/>
<dbReference type="SMART" id="SM00393">
    <property type="entry name" value="R3H"/>
    <property type="match status" value="1"/>
</dbReference>
<dbReference type="GO" id="GO:0000981">
    <property type="term" value="F:DNA-binding transcription factor activity, RNA polymerase II-specific"/>
    <property type="evidence" value="ECO:0007669"/>
    <property type="project" value="TreeGrafter"/>
</dbReference>
<sequence>MNVLNSATKDPASHVGKLSLKKSAVTVGELFYNHRSPVAPNHRYAGLIASVPGLVVILRLVTIVMETTKLVQNVHSWLKSLVCVASVHSRINLAFWLMFVAVRFVGASFVVALTFVANNAIVQENARMQDNLAPKHAGKTRRVAAILVKILVMHHRCHLKTETRCLASRSSEGNTQKTLKCDDECARLERNRRLALALNIDPATHQDDHVPYTSQTLQMYQEFPQWAQVQEKELRIFAADVSAKRLRFKPMTPRQRSFLHSLSEDFGFDSESMDPEPYRHVAIFKTPKFVAAPMKTLADCVRIRTVPASTPGTSSQFASDPFNGFLLTSPQFGLTVDELRAALQQAFSTAPTLAFDISFLPDESVVLKAKPSSPTTTISPPSLAASLRSLKAAVSAAVASQAIAGSLSLCTVDTSLNVTRKESDQSSVHNGWSQVAAKAASGMKVAPKQIPIGVKSSYVILGQKAKKKEKQEESKDTIADDWEEEMRREEEAEGLQNADLASA</sequence>
<reference evidence="4" key="1">
    <citation type="submission" date="2021-03" db="EMBL/GenBank/DDBJ databases">
        <authorList>
            <person name="Tagirdzhanova G."/>
        </authorList>
    </citation>
    <scope>NUCLEOTIDE SEQUENCE</scope>
</reference>
<feature type="compositionally biased region" description="Basic and acidic residues" evidence="1">
    <location>
        <begin position="469"/>
        <end position="478"/>
    </location>
</feature>
<evidence type="ECO:0000259" key="3">
    <source>
        <dbReference type="PROSITE" id="PS51061"/>
    </source>
</evidence>
<dbReference type="OrthoDB" id="6512771at2759"/>
<dbReference type="InterPro" id="IPR036867">
    <property type="entry name" value="R3H_dom_sf"/>
</dbReference>
<feature type="domain" description="R3H" evidence="3">
    <location>
        <begin position="224"/>
        <end position="287"/>
    </location>
</feature>
<dbReference type="AlphaFoldDB" id="A0A8H3IEA3"/>
<dbReference type="SUPFAM" id="SSF82708">
    <property type="entry name" value="R3H domain"/>
    <property type="match status" value="1"/>
</dbReference>
<evidence type="ECO:0000256" key="1">
    <source>
        <dbReference type="SAM" id="MobiDB-lite"/>
    </source>
</evidence>
<evidence type="ECO:0000313" key="4">
    <source>
        <dbReference type="EMBL" id="CAF9915323.1"/>
    </source>
</evidence>
<dbReference type="GO" id="GO:0005634">
    <property type="term" value="C:nucleus"/>
    <property type="evidence" value="ECO:0007669"/>
    <property type="project" value="TreeGrafter"/>
</dbReference>
<dbReference type="EMBL" id="CAJPDQ010000010">
    <property type="protein sequence ID" value="CAF9915323.1"/>
    <property type="molecule type" value="Genomic_DNA"/>
</dbReference>
<evidence type="ECO:0000256" key="2">
    <source>
        <dbReference type="SAM" id="Phobius"/>
    </source>
</evidence>
<dbReference type="GO" id="GO:0000977">
    <property type="term" value="F:RNA polymerase II transcription regulatory region sequence-specific DNA binding"/>
    <property type="evidence" value="ECO:0007669"/>
    <property type="project" value="TreeGrafter"/>
</dbReference>
<keyword evidence="5" id="KW-1185">Reference proteome</keyword>
<dbReference type="PANTHER" id="PTHR12360:SF12">
    <property type="entry name" value="TRANSCRIPTIONAL REPRESSOR NF-X1"/>
    <property type="match status" value="1"/>
</dbReference>
<organism evidence="4 5">
    <name type="scientific">Gomphillus americanus</name>
    <dbReference type="NCBI Taxonomy" id="1940652"/>
    <lineage>
        <taxon>Eukaryota</taxon>
        <taxon>Fungi</taxon>
        <taxon>Dikarya</taxon>
        <taxon>Ascomycota</taxon>
        <taxon>Pezizomycotina</taxon>
        <taxon>Lecanoromycetes</taxon>
        <taxon>OSLEUM clade</taxon>
        <taxon>Ostropomycetidae</taxon>
        <taxon>Ostropales</taxon>
        <taxon>Graphidaceae</taxon>
        <taxon>Gomphilloideae</taxon>
        <taxon>Gomphillus</taxon>
    </lineage>
</organism>
<comment type="caution">
    <text evidence="4">The sequence shown here is derived from an EMBL/GenBank/DDBJ whole genome shotgun (WGS) entry which is preliminary data.</text>
</comment>
<dbReference type="PROSITE" id="PS51061">
    <property type="entry name" value="R3H"/>
    <property type="match status" value="1"/>
</dbReference>
<dbReference type="Pfam" id="PF01424">
    <property type="entry name" value="R3H"/>
    <property type="match status" value="1"/>
</dbReference>
<feature type="transmembrane region" description="Helical" evidence="2">
    <location>
        <begin position="44"/>
        <end position="65"/>
    </location>
</feature>
<dbReference type="PANTHER" id="PTHR12360">
    <property type="entry name" value="NUCLEAR TRANSCRIPTION FACTOR, X-BOX BINDING 1 NFX1"/>
    <property type="match status" value="1"/>
</dbReference>
<protein>
    <recommendedName>
        <fullName evidence="3">R3H domain-containing protein</fullName>
    </recommendedName>
</protein>